<protein>
    <submittedName>
        <fullName evidence="3 4">Secreted protein</fullName>
    </submittedName>
</protein>
<feature type="signal peptide" evidence="1">
    <location>
        <begin position="1"/>
        <end position="22"/>
    </location>
</feature>
<proteinExistence type="predicted"/>
<evidence type="ECO:0000313" key="3">
    <source>
        <dbReference type="WBParaSite" id="MBELARI_LOCUS1117"/>
    </source>
</evidence>
<dbReference type="WBParaSite" id="MBELARI_LOCUS1117">
    <property type="protein sequence ID" value="MBELARI_LOCUS1117"/>
    <property type="gene ID" value="MBELARI_LOCUS1117"/>
</dbReference>
<reference evidence="3 4" key="1">
    <citation type="submission" date="2024-02" db="UniProtKB">
        <authorList>
            <consortium name="WormBaseParasite"/>
        </authorList>
    </citation>
    <scope>IDENTIFICATION</scope>
</reference>
<keyword evidence="1" id="KW-0732">Signal</keyword>
<evidence type="ECO:0000256" key="1">
    <source>
        <dbReference type="SAM" id="SignalP"/>
    </source>
</evidence>
<dbReference type="WBParaSite" id="MBELARI_LOCUS15923">
    <property type="protein sequence ID" value="MBELARI_LOCUS15923"/>
    <property type="gene ID" value="MBELARI_LOCUS15923"/>
</dbReference>
<feature type="chain" id="PRO_5041856383" evidence="1">
    <location>
        <begin position="23"/>
        <end position="81"/>
    </location>
</feature>
<name>A0AAF3EPC2_9BILA</name>
<sequence length="81" mass="9775">MLYWLLSICVFIFGCQLETLAAERRFLPAHRFDRFPVRPTYQQNTKRSIRYRRGGGYDRNCFFSPVQCMLQYGPHRHARTE</sequence>
<dbReference type="Proteomes" id="UP000887575">
    <property type="component" value="Unassembled WGS sequence"/>
</dbReference>
<accession>A0AAF3EPC2</accession>
<evidence type="ECO:0000313" key="2">
    <source>
        <dbReference type="Proteomes" id="UP000887575"/>
    </source>
</evidence>
<dbReference type="AlphaFoldDB" id="A0AAF3EPC2"/>
<organism evidence="2 4">
    <name type="scientific">Mesorhabditis belari</name>
    <dbReference type="NCBI Taxonomy" id="2138241"/>
    <lineage>
        <taxon>Eukaryota</taxon>
        <taxon>Metazoa</taxon>
        <taxon>Ecdysozoa</taxon>
        <taxon>Nematoda</taxon>
        <taxon>Chromadorea</taxon>
        <taxon>Rhabditida</taxon>
        <taxon>Rhabditina</taxon>
        <taxon>Rhabditomorpha</taxon>
        <taxon>Rhabditoidea</taxon>
        <taxon>Rhabditidae</taxon>
        <taxon>Mesorhabditinae</taxon>
        <taxon>Mesorhabditis</taxon>
    </lineage>
</organism>
<evidence type="ECO:0000313" key="4">
    <source>
        <dbReference type="WBParaSite" id="MBELARI_LOCUS15923"/>
    </source>
</evidence>
<keyword evidence="2" id="KW-1185">Reference proteome</keyword>